<dbReference type="InterPro" id="IPR050266">
    <property type="entry name" value="AB_hydrolase_sf"/>
</dbReference>
<dbReference type="Gene3D" id="3.40.50.1820">
    <property type="entry name" value="alpha/beta hydrolase"/>
    <property type="match status" value="1"/>
</dbReference>
<dbReference type="EMBL" id="JAAMOZ010000001">
    <property type="protein sequence ID" value="NIH57842.1"/>
    <property type="molecule type" value="Genomic_DNA"/>
</dbReference>
<evidence type="ECO:0000313" key="3">
    <source>
        <dbReference type="Proteomes" id="UP000749311"/>
    </source>
</evidence>
<dbReference type="RefSeq" id="WP_167168221.1">
    <property type="nucleotide sequence ID" value="NZ_BAAAOO010000007.1"/>
</dbReference>
<dbReference type="PANTHER" id="PTHR43798">
    <property type="entry name" value="MONOACYLGLYCEROL LIPASE"/>
    <property type="match status" value="1"/>
</dbReference>
<proteinExistence type="predicted"/>
<dbReference type="InterPro" id="IPR000073">
    <property type="entry name" value="AB_hydrolase_1"/>
</dbReference>
<dbReference type="Pfam" id="PF12697">
    <property type="entry name" value="Abhydrolase_6"/>
    <property type="match status" value="1"/>
</dbReference>
<dbReference type="InterPro" id="IPR029058">
    <property type="entry name" value="AB_hydrolase_fold"/>
</dbReference>
<evidence type="ECO:0000313" key="2">
    <source>
        <dbReference type="EMBL" id="NIH57842.1"/>
    </source>
</evidence>
<organism evidence="2 3">
    <name type="scientific">Brooklawnia cerclae</name>
    <dbReference type="NCBI Taxonomy" id="349934"/>
    <lineage>
        <taxon>Bacteria</taxon>
        <taxon>Bacillati</taxon>
        <taxon>Actinomycetota</taxon>
        <taxon>Actinomycetes</taxon>
        <taxon>Propionibacteriales</taxon>
        <taxon>Propionibacteriaceae</taxon>
        <taxon>Brooklawnia</taxon>
    </lineage>
</organism>
<sequence length="272" mass="28520">MSEIEYVSRGTGRIAVEVSGEGPLVLCIPGIGDLRSSFRHIVPGLVASGYRVAAMDLRGHGDSSADFDAYDGASTAGDALAVVQHLGADTAVIVGNSMGADAAVVAAAQSPSAVAGLVLIGPFVRDAGGTFSRVAFRLALARPWGRSVWRSYFAKLFVTDPVDLAQHKAAVEASLARPGRWRAFQRTATASHAGAEAATPQVRADVLVVMGERDPDWKDAAAEARWVANRLDGSVRMIPDAGHYPQAERPGLVLDAVIPFLAQNVPAAERGR</sequence>
<name>A0ABX0SHG1_9ACTN</name>
<accession>A0ABX0SHG1</accession>
<reference evidence="2 3" key="1">
    <citation type="submission" date="2020-02" db="EMBL/GenBank/DDBJ databases">
        <title>Sequencing the genomes of 1000 actinobacteria strains.</title>
        <authorList>
            <person name="Klenk H.-P."/>
        </authorList>
    </citation>
    <scope>NUCLEOTIDE SEQUENCE [LARGE SCALE GENOMIC DNA]</scope>
    <source>
        <strain evidence="2 3">DSM 19609</strain>
    </source>
</reference>
<evidence type="ECO:0000259" key="1">
    <source>
        <dbReference type="Pfam" id="PF12697"/>
    </source>
</evidence>
<feature type="domain" description="AB hydrolase-1" evidence="1">
    <location>
        <begin position="25"/>
        <end position="256"/>
    </location>
</feature>
<dbReference type="Proteomes" id="UP000749311">
    <property type="component" value="Unassembled WGS sequence"/>
</dbReference>
<dbReference type="SUPFAM" id="SSF53474">
    <property type="entry name" value="alpha/beta-Hydrolases"/>
    <property type="match status" value="1"/>
</dbReference>
<gene>
    <name evidence="2" type="ORF">FB473_002487</name>
</gene>
<comment type="caution">
    <text evidence="2">The sequence shown here is derived from an EMBL/GenBank/DDBJ whole genome shotgun (WGS) entry which is preliminary data.</text>
</comment>
<dbReference type="PRINTS" id="PR00111">
    <property type="entry name" value="ABHYDROLASE"/>
</dbReference>
<dbReference type="PANTHER" id="PTHR43798:SF5">
    <property type="entry name" value="MONOACYLGLYCEROL LIPASE ABHD6"/>
    <property type="match status" value="1"/>
</dbReference>
<dbReference type="InterPro" id="IPR000639">
    <property type="entry name" value="Epox_hydrolase-like"/>
</dbReference>
<keyword evidence="3" id="KW-1185">Reference proteome</keyword>
<dbReference type="PRINTS" id="PR00412">
    <property type="entry name" value="EPOXHYDRLASE"/>
</dbReference>
<protein>
    <submittedName>
        <fullName evidence="2">Pimeloyl-ACP methyl ester carboxylesterase</fullName>
    </submittedName>
</protein>